<name>A0AA89C781_PINIB</name>
<dbReference type="GO" id="GO:0005737">
    <property type="term" value="C:cytoplasm"/>
    <property type="evidence" value="ECO:0007669"/>
    <property type="project" value="TreeGrafter"/>
</dbReference>
<dbReference type="InterPro" id="IPR015917">
    <property type="entry name" value="Pept_C14A"/>
</dbReference>
<dbReference type="PANTHER" id="PTHR10454">
    <property type="entry name" value="CASPASE"/>
    <property type="match status" value="1"/>
</dbReference>
<dbReference type="GO" id="GO:0004197">
    <property type="term" value="F:cysteine-type endopeptidase activity"/>
    <property type="evidence" value="ECO:0007669"/>
    <property type="project" value="InterPro"/>
</dbReference>
<comment type="caution">
    <text evidence="3">The sequence shown here is derived from an EMBL/GenBank/DDBJ whole genome shotgun (WGS) entry which is preliminary data.</text>
</comment>
<evidence type="ECO:0000313" key="3">
    <source>
        <dbReference type="EMBL" id="KAK3109150.1"/>
    </source>
</evidence>
<dbReference type="GO" id="GO:0006915">
    <property type="term" value="P:apoptotic process"/>
    <property type="evidence" value="ECO:0007669"/>
    <property type="project" value="TreeGrafter"/>
</dbReference>
<feature type="domain" description="Caspase family p20" evidence="2">
    <location>
        <begin position="17"/>
        <end position="151"/>
    </location>
</feature>
<dbReference type="Gene3D" id="3.40.50.1460">
    <property type="match status" value="1"/>
</dbReference>
<accession>A0AA89C781</accession>
<organism evidence="3 4">
    <name type="scientific">Pinctada imbricata</name>
    <name type="common">Atlantic pearl-oyster</name>
    <name type="synonym">Pinctada martensii</name>
    <dbReference type="NCBI Taxonomy" id="66713"/>
    <lineage>
        <taxon>Eukaryota</taxon>
        <taxon>Metazoa</taxon>
        <taxon>Spiralia</taxon>
        <taxon>Lophotrochozoa</taxon>
        <taxon>Mollusca</taxon>
        <taxon>Bivalvia</taxon>
        <taxon>Autobranchia</taxon>
        <taxon>Pteriomorphia</taxon>
        <taxon>Pterioida</taxon>
        <taxon>Pterioidea</taxon>
        <taxon>Pteriidae</taxon>
        <taxon>Pinctada</taxon>
    </lineage>
</organism>
<dbReference type="Gene3D" id="3.30.70.1470">
    <property type="entry name" value="Caspase-like"/>
    <property type="match status" value="1"/>
</dbReference>
<sequence length="285" mass="32532">MSLKQFMSHEYDMTHAKRGKAIVINNVVFKNSDDHQAREGSFRDAIKIREILEELRFETVRRRGHDGQLVYEDLTVSQFRELLIDAVNPDLNDYSDCDCFMFIVLSYGIEGAVLCSGPLKDEFIEITEIVDNFKPDSCPSLLMKPKIFLMQLDPAFTIEIADAAVPHEDGVIIKPNVRKVPKEADILLQCCFMSGFYGWLDDDETGLSWYARAMTEGLRRFVLAPMRTHKKSMDFVSVLNRINMIFVKIMDEEGLTPDRQIGGPQTTSTLTKRMIFTVKPTDTIG</sequence>
<evidence type="ECO:0000256" key="1">
    <source>
        <dbReference type="ARBA" id="ARBA00010134"/>
    </source>
</evidence>
<dbReference type="PANTHER" id="PTHR10454:SF232">
    <property type="entry name" value="AT03047P-RELATED"/>
    <property type="match status" value="1"/>
</dbReference>
<dbReference type="SUPFAM" id="SSF52129">
    <property type="entry name" value="Caspase-like"/>
    <property type="match status" value="1"/>
</dbReference>
<dbReference type="EMBL" id="VSWD01000001">
    <property type="protein sequence ID" value="KAK3109150.1"/>
    <property type="molecule type" value="Genomic_DNA"/>
</dbReference>
<dbReference type="GO" id="GO:0043525">
    <property type="term" value="P:positive regulation of neuron apoptotic process"/>
    <property type="evidence" value="ECO:0007669"/>
    <property type="project" value="TreeGrafter"/>
</dbReference>
<gene>
    <name evidence="3" type="ORF">FSP39_024065</name>
</gene>
<dbReference type="InterPro" id="IPR011600">
    <property type="entry name" value="Pept_C14_caspase"/>
</dbReference>
<dbReference type="InterPro" id="IPR002398">
    <property type="entry name" value="Pept_C14"/>
</dbReference>
<evidence type="ECO:0000313" key="4">
    <source>
        <dbReference type="Proteomes" id="UP001186944"/>
    </source>
</evidence>
<dbReference type="Pfam" id="PF00656">
    <property type="entry name" value="Peptidase_C14"/>
    <property type="match status" value="1"/>
</dbReference>
<dbReference type="PROSITE" id="PS50208">
    <property type="entry name" value="CASPASE_P20"/>
    <property type="match status" value="1"/>
</dbReference>
<dbReference type="AlphaFoldDB" id="A0AA89C781"/>
<keyword evidence="4" id="KW-1185">Reference proteome</keyword>
<dbReference type="InterPro" id="IPR029030">
    <property type="entry name" value="Caspase-like_dom_sf"/>
</dbReference>
<dbReference type="InterPro" id="IPR001309">
    <property type="entry name" value="Pept_C14_p20"/>
</dbReference>
<dbReference type="GO" id="GO:0006508">
    <property type="term" value="P:proteolysis"/>
    <property type="evidence" value="ECO:0007669"/>
    <property type="project" value="InterPro"/>
</dbReference>
<proteinExistence type="inferred from homology"/>
<reference evidence="3" key="1">
    <citation type="submission" date="2019-08" db="EMBL/GenBank/DDBJ databases">
        <title>The improved chromosome-level genome for the pearl oyster Pinctada fucata martensii using PacBio sequencing and Hi-C.</title>
        <authorList>
            <person name="Zheng Z."/>
        </authorList>
    </citation>
    <scope>NUCLEOTIDE SEQUENCE</scope>
    <source>
        <strain evidence="3">ZZ-2019</strain>
        <tissue evidence="3">Adductor muscle</tissue>
    </source>
</reference>
<dbReference type="SMART" id="SM00115">
    <property type="entry name" value="CASc"/>
    <property type="match status" value="1"/>
</dbReference>
<evidence type="ECO:0000259" key="2">
    <source>
        <dbReference type="PROSITE" id="PS50208"/>
    </source>
</evidence>
<comment type="similarity">
    <text evidence="1">Belongs to the peptidase C14A family.</text>
</comment>
<dbReference type="Proteomes" id="UP001186944">
    <property type="component" value="Unassembled WGS sequence"/>
</dbReference>
<dbReference type="PRINTS" id="PR00376">
    <property type="entry name" value="IL1BCENZYME"/>
</dbReference>
<protein>
    <recommendedName>
        <fullName evidence="2">Caspase family p20 domain-containing protein</fullName>
    </recommendedName>
</protein>